<evidence type="ECO:0000259" key="6">
    <source>
        <dbReference type="Pfam" id="PF14759"/>
    </source>
</evidence>
<feature type="domain" description="FAD/NAD(P)-binding" evidence="5">
    <location>
        <begin position="5"/>
        <end position="304"/>
    </location>
</feature>
<keyword evidence="4" id="KW-0560">Oxidoreductase</keyword>
<dbReference type="Gene3D" id="3.30.390.30">
    <property type="match status" value="1"/>
</dbReference>
<dbReference type="PRINTS" id="PR00411">
    <property type="entry name" value="PNDRDTASEI"/>
</dbReference>
<name>A0A5B1LBA6_9ACTN</name>
<evidence type="ECO:0000256" key="4">
    <source>
        <dbReference type="ARBA" id="ARBA00023002"/>
    </source>
</evidence>
<dbReference type="Pfam" id="PF07992">
    <property type="entry name" value="Pyr_redox_2"/>
    <property type="match status" value="1"/>
</dbReference>
<evidence type="ECO:0000256" key="1">
    <source>
        <dbReference type="ARBA" id="ARBA00001974"/>
    </source>
</evidence>
<dbReference type="InterPro" id="IPR050446">
    <property type="entry name" value="FAD-oxidoreductase/Apoptosis"/>
</dbReference>
<dbReference type="InterPro" id="IPR016156">
    <property type="entry name" value="FAD/NAD-linked_Rdtase_dimer_sf"/>
</dbReference>
<dbReference type="PANTHER" id="PTHR43557:SF2">
    <property type="entry name" value="RIESKE DOMAIN-CONTAINING PROTEIN-RELATED"/>
    <property type="match status" value="1"/>
</dbReference>
<reference evidence="7 8" key="2">
    <citation type="submission" date="2019-09" db="EMBL/GenBank/DDBJ databases">
        <authorList>
            <person name="Jin C."/>
        </authorList>
    </citation>
    <scope>NUCLEOTIDE SEQUENCE [LARGE SCALE GENOMIC DNA]</scope>
    <source>
        <strain evidence="7 8">BN130099</strain>
    </source>
</reference>
<evidence type="ECO:0000256" key="3">
    <source>
        <dbReference type="ARBA" id="ARBA00022827"/>
    </source>
</evidence>
<gene>
    <name evidence="7" type="ORF">F0U44_17400</name>
</gene>
<keyword evidence="2" id="KW-0285">Flavoprotein</keyword>
<evidence type="ECO:0000313" key="8">
    <source>
        <dbReference type="Proteomes" id="UP000325003"/>
    </source>
</evidence>
<keyword evidence="8" id="KW-1185">Reference proteome</keyword>
<feature type="domain" description="Reductase C-terminal" evidence="6">
    <location>
        <begin position="325"/>
        <end position="394"/>
    </location>
</feature>
<dbReference type="InterPro" id="IPR028202">
    <property type="entry name" value="Reductase_C"/>
</dbReference>
<comment type="caution">
    <text evidence="7">The sequence shown here is derived from an EMBL/GenBank/DDBJ whole genome shotgun (WGS) entry which is preliminary data.</text>
</comment>
<dbReference type="InterPro" id="IPR036188">
    <property type="entry name" value="FAD/NAD-bd_sf"/>
</dbReference>
<dbReference type="GO" id="GO:0016651">
    <property type="term" value="F:oxidoreductase activity, acting on NAD(P)H"/>
    <property type="evidence" value="ECO:0007669"/>
    <property type="project" value="TreeGrafter"/>
</dbReference>
<evidence type="ECO:0000313" key="7">
    <source>
        <dbReference type="EMBL" id="KAA1416957.1"/>
    </source>
</evidence>
<accession>A0A5B1LBA6</accession>
<dbReference type="Pfam" id="PF14759">
    <property type="entry name" value="Reductase_C"/>
    <property type="match status" value="1"/>
</dbReference>
<keyword evidence="3" id="KW-0274">FAD</keyword>
<sequence length="409" mass="43394">MSVESLVVVGASLAGLRAVETARKDGFTGRVTLIGAEKHLPYDRPPLSKAFLDRGEDELAPPRPFYRDERFFIEDLDVDLLLGSPATALDPAAKTVYIGNRGVAYDAVVLATGSGARRLPGTELLSGVHALRTLDDAEALRDALADGGPVVVVGGGFIGSEIASSARKRGFDVTIVEATPAPLARAIGADMGAAIASLHYRNGTTLLCGTGVEAIEGGGHVERVVLTDGRTLPAAIVVAGIGSVPAVEWLDGSGLTLDNGIVCDETLWTGVEGVYAAGDVARWPNPTFGSLQRMENWTAAAEQGARAVRNALDPARAQPYATVPYYWSDWYGDRIQFVGVPDADEVAWVEGAVDDDGRWVVLYRAGERLVGALTVRAPSEIMKYRGLIQRGASWVDALEFATSRHRARA</sequence>
<dbReference type="Proteomes" id="UP000325003">
    <property type="component" value="Unassembled WGS sequence"/>
</dbReference>
<protein>
    <submittedName>
        <fullName evidence="7">FAD-dependent oxidoreductase</fullName>
    </submittedName>
</protein>
<dbReference type="SUPFAM" id="SSF51905">
    <property type="entry name" value="FAD/NAD(P)-binding domain"/>
    <property type="match status" value="1"/>
</dbReference>
<dbReference type="PRINTS" id="PR00368">
    <property type="entry name" value="FADPNR"/>
</dbReference>
<dbReference type="EMBL" id="VUJV01000006">
    <property type="protein sequence ID" value="KAA1416957.1"/>
    <property type="molecule type" value="Genomic_DNA"/>
</dbReference>
<dbReference type="AlphaFoldDB" id="A0A5B1LBA6"/>
<reference evidence="7 8" key="1">
    <citation type="submission" date="2019-09" db="EMBL/GenBank/DDBJ databases">
        <title>Nocardioides panacisoli sp. nov., isolated from the soil of a ginseng field.</title>
        <authorList>
            <person name="Cho C."/>
        </authorList>
    </citation>
    <scope>NUCLEOTIDE SEQUENCE [LARGE SCALE GENOMIC DNA]</scope>
    <source>
        <strain evidence="7 8">BN130099</strain>
    </source>
</reference>
<dbReference type="GO" id="GO:0005737">
    <property type="term" value="C:cytoplasm"/>
    <property type="evidence" value="ECO:0007669"/>
    <property type="project" value="TreeGrafter"/>
</dbReference>
<dbReference type="SUPFAM" id="SSF55424">
    <property type="entry name" value="FAD/NAD-linked reductases, dimerisation (C-terminal) domain"/>
    <property type="match status" value="1"/>
</dbReference>
<evidence type="ECO:0000256" key="2">
    <source>
        <dbReference type="ARBA" id="ARBA00022630"/>
    </source>
</evidence>
<dbReference type="Gene3D" id="3.50.50.60">
    <property type="entry name" value="FAD/NAD(P)-binding domain"/>
    <property type="match status" value="2"/>
</dbReference>
<organism evidence="7 8">
    <name type="scientific">Nocardioides humilatus</name>
    <dbReference type="NCBI Taxonomy" id="2607660"/>
    <lineage>
        <taxon>Bacteria</taxon>
        <taxon>Bacillati</taxon>
        <taxon>Actinomycetota</taxon>
        <taxon>Actinomycetes</taxon>
        <taxon>Propionibacteriales</taxon>
        <taxon>Nocardioidaceae</taxon>
        <taxon>Nocardioides</taxon>
    </lineage>
</organism>
<evidence type="ECO:0000259" key="5">
    <source>
        <dbReference type="Pfam" id="PF07992"/>
    </source>
</evidence>
<dbReference type="InterPro" id="IPR023753">
    <property type="entry name" value="FAD/NAD-binding_dom"/>
</dbReference>
<comment type="cofactor">
    <cofactor evidence="1">
        <name>FAD</name>
        <dbReference type="ChEBI" id="CHEBI:57692"/>
    </cofactor>
</comment>
<dbReference type="PANTHER" id="PTHR43557">
    <property type="entry name" value="APOPTOSIS-INDUCING FACTOR 1"/>
    <property type="match status" value="1"/>
</dbReference>
<proteinExistence type="predicted"/>